<protein>
    <recommendedName>
        <fullName evidence="15">Coproporphyrinogen-III oxidase</fullName>
        <ecNumber evidence="15">1.3.98.3</ecNumber>
    </recommendedName>
</protein>
<keyword evidence="18" id="KW-1185">Reference proteome</keyword>
<keyword evidence="5 15" id="KW-0004">4Fe-4S</keyword>
<feature type="domain" description="Radical SAM core" evidence="16">
    <location>
        <begin position="52"/>
        <end position="289"/>
    </location>
</feature>
<gene>
    <name evidence="17" type="primary">hemN</name>
    <name evidence="17" type="ORF">EYC98_13470</name>
</gene>
<evidence type="ECO:0000256" key="8">
    <source>
        <dbReference type="ARBA" id="ARBA00022723"/>
    </source>
</evidence>
<comment type="similarity">
    <text evidence="3 15">Belongs to the anaerobic coproporphyrinogen-III oxidase family.</text>
</comment>
<keyword evidence="12 15" id="KW-0627">Porphyrin biosynthesis</keyword>
<evidence type="ECO:0000256" key="4">
    <source>
        <dbReference type="ARBA" id="ARBA00011245"/>
    </source>
</evidence>
<reference evidence="17" key="1">
    <citation type="submission" date="2019-02" db="EMBL/GenBank/DDBJ databases">
        <authorList>
            <person name="Li S.-H."/>
        </authorList>
    </citation>
    <scope>NUCLEOTIDE SEQUENCE</scope>
    <source>
        <strain evidence="17">IMCC14734</strain>
    </source>
</reference>
<dbReference type="EC" id="1.3.98.3" evidence="15"/>
<keyword evidence="10 15" id="KW-0408">Iron</keyword>
<evidence type="ECO:0000256" key="3">
    <source>
        <dbReference type="ARBA" id="ARBA00005493"/>
    </source>
</evidence>
<dbReference type="PANTHER" id="PTHR13932:SF6">
    <property type="entry name" value="OXYGEN-INDEPENDENT COPROPORPHYRINOGEN III OXIDASE"/>
    <property type="match status" value="1"/>
</dbReference>
<evidence type="ECO:0000256" key="10">
    <source>
        <dbReference type="ARBA" id="ARBA00023004"/>
    </source>
</evidence>
<comment type="caution">
    <text evidence="17">The sequence shown here is derived from an EMBL/GenBank/DDBJ whole genome shotgun (WGS) entry which is preliminary data.</text>
</comment>
<dbReference type="InterPro" id="IPR023404">
    <property type="entry name" value="rSAM_horseshoe"/>
</dbReference>
<evidence type="ECO:0000256" key="9">
    <source>
        <dbReference type="ARBA" id="ARBA00023002"/>
    </source>
</evidence>
<dbReference type="Gene3D" id="1.10.10.920">
    <property type="match status" value="1"/>
</dbReference>
<sequence>MESSLHTRDCASERLAEKYSGAGPRYTSYPTVPNFSSDFPVADFIAGRRALPRSIQPLSLYVHVPFCRDICYYCACNKVVTREKGAGRRYLDALQREISMQSELYGQRPVTQLHWGGGTPTFLDHAEITELMHELASHFKLSGSPQREYSIEIDPRTVDSATMALLKGLGFNRISLGVQDFDPLVQKAINRIQPYAKVRKLVEDIRHLGFGSLSFDLIYGLPHQDSYSINSTIDRVLELQPDRIACYNYAHLPERFSSQRAIDRHQLPDSSAKLAMQMLLAKRLKAGGYVHIGLDHYVKPEDDLALAQQRGRLQRNFQGYSIQMAQDLVALGASAISQVGDSYFQNEQDLDAYYQRIEAGLSPLKRGCTLTKEDRYRRHIIMGLICNLKLDLPALESQFNLDFASHFIAELEQLEGMQQDGLVELSEDEITVTETGRPFLRIICMVFDQYLLEPHQIQQTLRYSAAV</sequence>
<comment type="subcellular location">
    <subcellularLocation>
        <location evidence="1 15">Cytoplasm</location>
    </subcellularLocation>
</comment>
<evidence type="ECO:0000256" key="14">
    <source>
        <dbReference type="ARBA" id="ARBA00048321"/>
    </source>
</evidence>
<evidence type="ECO:0000313" key="18">
    <source>
        <dbReference type="Proteomes" id="UP001143362"/>
    </source>
</evidence>
<evidence type="ECO:0000313" key="17">
    <source>
        <dbReference type="EMBL" id="MCX2981867.1"/>
    </source>
</evidence>
<keyword evidence="9 15" id="KW-0560">Oxidoreductase</keyword>
<comment type="cofactor">
    <cofactor evidence="15">
        <name>[4Fe-4S] cluster</name>
        <dbReference type="ChEBI" id="CHEBI:49883"/>
    </cofactor>
    <text evidence="15">Binds 1 [4Fe-4S] cluster. The cluster is coordinated with 3 cysteines and an exchangeable S-adenosyl-L-methionine.</text>
</comment>
<keyword evidence="7 15" id="KW-0949">S-adenosyl-L-methionine</keyword>
<accession>A0ABT3THR5</accession>
<dbReference type="GO" id="GO:0051989">
    <property type="term" value="F:coproporphyrinogen dehydrogenase activity"/>
    <property type="evidence" value="ECO:0007669"/>
    <property type="project" value="UniProtKB-EC"/>
</dbReference>
<dbReference type="PIRSF" id="PIRSF000167">
    <property type="entry name" value="HemN"/>
    <property type="match status" value="1"/>
</dbReference>
<dbReference type="CDD" id="cd01335">
    <property type="entry name" value="Radical_SAM"/>
    <property type="match status" value="1"/>
</dbReference>
<dbReference type="InterPro" id="IPR034505">
    <property type="entry name" value="Coproporphyrinogen-III_oxidase"/>
</dbReference>
<dbReference type="RefSeq" id="WP_279245861.1">
    <property type="nucleotide sequence ID" value="NZ_SHNN01000002.1"/>
</dbReference>
<comment type="pathway">
    <text evidence="2 15">Porphyrin-containing compound metabolism; protoporphyrin-IX biosynthesis; protoporphyrinogen-IX from coproporphyrinogen-III (AdoMet route): step 1/1.</text>
</comment>
<proteinExistence type="inferred from homology"/>
<dbReference type="PANTHER" id="PTHR13932">
    <property type="entry name" value="COPROPORPHYRINIGEN III OXIDASE"/>
    <property type="match status" value="1"/>
</dbReference>
<dbReference type="InterPro" id="IPR010723">
    <property type="entry name" value="HemN_C"/>
</dbReference>
<evidence type="ECO:0000256" key="2">
    <source>
        <dbReference type="ARBA" id="ARBA00004785"/>
    </source>
</evidence>
<dbReference type="Gene3D" id="3.80.30.20">
    <property type="entry name" value="tm_1862 like domain"/>
    <property type="match status" value="1"/>
</dbReference>
<dbReference type="Pfam" id="PF06969">
    <property type="entry name" value="HemN_C"/>
    <property type="match status" value="1"/>
</dbReference>
<dbReference type="Proteomes" id="UP001143362">
    <property type="component" value="Unassembled WGS sequence"/>
</dbReference>
<dbReference type="InterPro" id="IPR004558">
    <property type="entry name" value="Coprogen_oxidase_HemN"/>
</dbReference>
<dbReference type="SFLD" id="SFLDG01065">
    <property type="entry name" value="anaerobic_coproporphyrinogen-I"/>
    <property type="match status" value="1"/>
</dbReference>
<dbReference type="SMART" id="SM00729">
    <property type="entry name" value="Elp3"/>
    <property type="match status" value="1"/>
</dbReference>
<organism evidence="17 18">
    <name type="scientific">Candidatus Litorirhabdus singularis</name>
    <dbReference type="NCBI Taxonomy" id="2518993"/>
    <lineage>
        <taxon>Bacteria</taxon>
        <taxon>Pseudomonadati</taxon>
        <taxon>Pseudomonadota</taxon>
        <taxon>Gammaproteobacteria</taxon>
        <taxon>Cellvibrionales</taxon>
        <taxon>Halieaceae</taxon>
        <taxon>Candidatus Litorirhabdus</taxon>
    </lineage>
</organism>
<evidence type="ECO:0000256" key="6">
    <source>
        <dbReference type="ARBA" id="ARBA00022490"/>
    </source>
</evidence>
<comment type="function">
    <text evidence="13">Involved in the heme biosynthesis. Catalyzes the anaerobic oxidative decarboxylation of propionate groups of rings A and B of coproporphyrinogen III to yield the vinyl groups in protoporphyrinogen IX.</text>
</comment>
<dbReference type="SUPFAM" id="SSF102114">
    <property type="entry name" value="Radical SAM enzymes"/>
    <property type="match status" value="1"/>
</dbReference>
<keyword evidence="11 15" id="KW-0411">Iron-sulfur</keyword>
<comment type="catalytic activity">
    <reaction evidence="14 15">
        <text>coproporphyrinogen III + 2 S-adenosyl-L-methionine = protoporphyrinogen IX + 2 5'-deoxyadenosine + 2 L-methionine + 2 CO2</text>
        <dbReference type="Rhea" id="RHEA:15425"/>
        <dbReference type="ChEBI" id="CHEBI:16526"/>
        <dbReference type="ChEBI" id="CHEBI:17319"/>
        <dbReference type="ChEBI" id="CHEBI:57307"/>
        <dbReference type="ChEBI" id="CHEBI:57309"/>
        <dbReference type="ChEBI" id="CHEBI:57844"/>
        <dbReference type="ChEBI" id="CHEBI:59789"/>
        <dbReference type="EC" id="1.3.98.3"/>
    </reaction>
</comment>
<comment type="subunit">
    <text evidence="4">Monomer.</text>
</comment>
<evidence type="ECO:0000256" key="12">
    <source>
        <dbReference type="ARBA" id="ARBA00023244"/>
    </source>
</evidence>
<evidence type="ECO:0000256" key="7">
    <source>
        <dbReference type="ARBA" id="ARBA00022691"/>
    </source>
</evidence>
<dbReference type="InterPro" id="IPR007197">
    <property type="entry name" value="rSAM"/>
</dbReference>
<dbReference type="EMBL" id="SHNN01000002">
    <property type="protein sequence ID" value="MCX2981867.1"/>
    <property type="molecule type" value="Genomic_DNA"/>
</dbReference>
<name>A0ABT3THR5_9GAMM</name>
<dbReference type="InterPro" id="IPR058240">
    <property type="entry name" value="rSAM_sf"/>
</dbReference>
<evidence type="ECO:0000256" key="1">
    <source>
        <dbReference type="ARBA" id="ARBA00004496"/>
    </source>
</evidence>
<dbReference type="InterPro" id="IPR006638">
    <property type="entry name" value="Elp3/MiaA/NifB-like_rSAM"/>
</dbReference>
<evidence type="ECO:0000256" key="15">
    <source>
        <dbReference type="PIRNR" id="PIRNR000167"/>
    </source>
</evidence>
<evidence type="ECO:0000259" key="16">
    <source>
        <dbReference type="PROSITE" id="PS51918"/>
    </source>
</evidence>
<keyword evidence="8 15" id="KW-0479">Metal-binding</keyword>
<dbReference type="NCBIfam" id="TIGR00538">
    <property type="entry name" value="hemN"/>
    <property type="match status" value="1"/>
</dbReference>
<keyword evidence="6 15" id="KW-0963">Cytoplasm</keyword>
<evidence type="ECO:0000256" key="11">
    <source>
        <dbReference type="ARBA" id="ARBA00023014"/>
    </source>
</evidence>
<evidence type="ECO:0000256" key="13">
    <source>
        <dbReference type="ARBA" id="ARBA00024295"/>
    </source>
</evidence>
<evidence type="ECO:0000256" key="5">
    <source>
        <dbReference type="ARBA" id="ARBA00022485"/>
    </source>
</evidence>
<dbReference type="SFLD" id="SFLDS00029">
    <property type="entry name" value="Radical_SAM"/>
    <property type="match status" value="1"/>
</dbReference>
<dbReference type="Pfam" id="PF04055">
    <property type="entry name" value="Radical_SAM"/>
    <property type="match status" value="1"/>
</dbReference>
<dbReference type="PROSITE" id="PS51918">
    <property type="entry name" value="RADICAL_SAM"/>
    <property type="match status" value="1"/>
</dbReference>